<dbReference type="EMBL" id="JARAOO010000003">
    <property type="protein sequence ID" value="KAJ7977240.1"/>
    <property type="molecule type" value="Genomic_DNA"/>
</dbReference>
<reference evidence="2" key="1">
    <citation type="journal article" date="2023" name="Science">
        <title>Elucidation of the pathway for biosynthesis of saponin adjuvants from the soapbark tree.</title>
        <authorList>
            <person name="Reed J."/>
            <person name="Orme A."/>
            <person name="El-Demerdash A."/>
            <person name="Owen C."/>
            <person name="Martin L.B.B."/>
            <person name="Misra R.C."/>
            <person name="Kikuchi S."/>
            <person name="Rejzek M."/>
            <person name="Martin A.C."/>
            <person name="Harkess A."/>
            <person name="Leebens-Mack J."/>
            <person name="Louveau T."/>
            <person name="Stephenson M.J."/>
            <person name="Osbourn A."/>
        </authorList>
    </citation>
    <scope>NUCLEOTIDE SEQUENCE</scope>
    <source>
        <strain evidence="2">S10</strain>
    </source>
</reference>
<evidence type="ECO:0000259" key="1">
    <source>
        <dbReference type="PROSITE" id="PS50191"/>
    </source>
</evidence>
<organism evidence="2 3">
    <name type="scientific">Quillaja saponaria</name>
    <name type="common">Soap bark tree</name>
    <dbReference type="NCBI Taxonomy" id="32244"/>
    <lineage>
        <taxon>Eukaryota</taxon>
        <taxon>Viridiplantae</taxon>
        <taxon>Streptophyta</taxon>
        <taxon>Embryophyta</taxon>
        <taxon>Tracheophyta</taxon>
        <taxon>Spermatophyta</taxon>
        <taxon>Magnoliopsida</taxon>
        <taxon>eudicotyledons</taxon>
        <taxon>Gunneridae</taxon>
        <taxon>Pentapetalae</taxon>
        <taxon>rosids</taxon>
        <taxon>fabids</taxon>
        <taxon>Fabales</taxon>
        <taxon>Quillajaceae</taxon>
        <taxon>Quillaja</taxon>
    </lineage>
</organism>
<keyword evidence="3" id="KW-1185">Reference proteome</keyword>
<comment type="caution">
    <text evidence="2">The sequence shown here is derived from an EMBL/GenBank/DDBJ whole genome shotgun (WGS) entry which is preliminary data.</text>
</comment>
<accession>A0AAD7Q9M3</accession>
<dbReference type="PROSITE" id="PS50191">
    <property type="entry name" value="CRAL_TRIO"/>
    <property type="match status" value="1"/>
</dbReference>
<dbReference type="PANTHER" id="PTHR45932:SF3">
    <property type="entry name" value="PATELLIN-4-LIKE"/>
    <property type="match status" value="1"/>
</dbReference>
<dbReference type="Pfam" id="PF25099">
    <property type="entry name" value="GOLD_PATL1_C"/>
    <property type="match status" value="1"/>
</dbReference>
<name>A0AAD7Q9M3_QUISA</name>
<dbReference type="SMART" id="SM00516">
    <property type="entry name" value="SEC14"/>
    <property type="match status" value="1"/>
</dbReference>
<proteinExistence type="predicted"/>
<dbReference type="InterPro" id="IPR001251">
    <property type="entry name" value="CRAL-TRIO_dom"/>
</dbReference>
<dbReference type="SUPFAM" id="SSF46938">
    <property type="entry name" value="CRAL/TRIO N-terminal domain"/>
    <property type="match status" value="1"/>
</dbReference>
<dbReference type="GO" id="GO:0008289">
    <property type="term" value="F:lipid binding"/>
    <property type="evidence" value="ECO:0007669"/>
    <property type="project" value="InterPro"/>
</dbReference>
<dbReference type="Pfam" id="PF00650">
    <property type="entry name" value="CRAL_TRIO"/>
    <property type="match status" value="1"/>
</dbReference>
<dbReference type="Proteomes" id="UP001163823">
    <property type="component" value="Chromosome 3"/>
</dbReference>
<dbReference type="InterPro" id="IPR036865">
    <property type="entry name" value="CRAL-TRIO_dom_sf"/>
</dbReference>
<dbReference type="InterPro" id="IPR056794">
    <property type="entry name" value="PATL1-6_C_GOLD"/>
</dbReference>
<dbReference type="CDD" id="cd00170">
    <property type="entry name" value="SEC14"/>
    <property type="match status" value="1"/>
</dbReference>
<dbReference type="InterPro" id="IPR036273">
    <property type="entry name" value="CRAL/TRIO_N_dom_sf"/>
</dbReference>
<evidence type="ECO:0000313" key="2">
    <source>
        <dbReference type="EMBL" id="KAJ7977240.1"/>
    </source>
</evidence>
<gene>
    <name evidence="2" type="ORF">O6P43_006897</name>
</gene>
<dbReference type="InterPro" id="IPR044834">
    <property type="entry name" value="PATL"/>
</dbReference>
<dbReference type="PANTHER" id="PTHR45932">
    <property type="entry name" value="PATELLIN-1"/>
    <property type="match status" value="1"/>
</dbReference>
<dbReference type="Gene3D" id="3.40.525.10">
    <property type="entry name" value="CRAL-TRIO lipid binding domain"/>
    <property type="match status" value="1"/>
</dbReference>
<dbReference type="AlphaFoldDB" id="A0AAD7Q9M3"/>
<feature type="domain" description="CRAL-TRIO" evidence="1">
    <location>
        <begin position="222"/>
        <end position="397"/>
    </location>
</feature>
<evidence type="ECO:0000313" key="3">
    <source>
        <dbReference type="Proteomes" id="UP001163823"/>
    </source>
</evidence>
<sequence>MIPTRTSTLYLAPGHLWLTILDIQHYGIQNLICKTFFSLSPPLRPTIESDHLQNSVFRQPFCQNSDKGGKLYIMSEKDESQEDTENEKTQKDEELIGLNENTQEIQETVDFMVQDDACTSSFGMKLKKKKALLEFRCRVEDAILGNYILGKTSNKLSAKSKRKLREITLWGVPLLPSKGHEGTDIVLMKFLKEKDFKVSEAFEMLRNTLKWRKEYKIDKILDEKLDSEFGNLLYLKGMDREGHPLYYSVDGASKDKELHGKAYGTEENRDEFLRWRVQLMEKGIKHLEFKEGGVNSIVQIIDLKNVTGTGAKEFSSVSKKAIMLFQNNYPGLIHKNILVNVPFWFYTSHVLLSRFMNQKTKRKFVFARPSKVTQTLLKYIAPEYLSVEYGGLNRENDDDFTPADKASDLIIRANTVASIEFPVNEPGVTMVWDVGVVGWEVSYKEEFIPNDDGSYTILLQNQKKMGESIRNSFYISEPGKIVITIENGTFKKKIVSYRFKAKPTIPIYILLKPNPVL</sequence>
<protein>
    <submittedName>
        <fullName evidence="2">Patellin-4-like</fullName>
    </submittedName>
</protein>
<dbReference type="KEGG" id="qsa:O6P43_006897"/>
<dbReference type="SUPFAM" id="SSF52087">
    <property type="entry name" value="CRAL/TRIO domain"/>
    <property type="match status" value="1"/>
</dbReference>